<organism evidence="2">
    <name type="scientific">Pararge aegeria</name>
    <name type="common">speckled wood butterfly</name>
    <dbReference type="NCBI Taxonomy" id="116150"/>
    <lineage>
        <taxon>Eukaryota</taxon>
        <taxon>Metazoa</taxon>
        <taxon>Ecdysozoa</taxon>
        <taxon>Arthropoda</taxon>
        <taxon>Hexapoda</taxon>
        <taxon>Insecta</taxon>
        <taxon>Pterygota</taxon>
        <taxon>Neoptera</taxon>
        <taxon>Endopterygota</taxon>
        <taxon>Lepidoptera</taxon>
        <taxon>Glossata</taxon>
        <taxon>Ditrysia</taxon>
        <taxon>Papilionoidea</taxon>
        <taxon>Nymphalidae</taxon>
        <taxon>Satyrinae</taxon>
        <taxon>Satyrini</taxon>
        <taxon>Parargina</taxon>
        <taxon>Pararge</taxon>
    </lineage>
</organism>
<proteinExistence type="predicted"/>
<protein>
    <submittedName>
        <fullName evidence="2">Uncharacterized protein</fullName>
    </submittedName>
</protein>
<reference evidence="2" key="2">
    <citation type="submission" date="2013-05" db="EMBL/GenBank/DDBJ databases">
        <authorList>
            <person name="Carter J.-M."/>
            <person name="Baker S.C."/>
            <person name="Pink R."/>
            <person name="Carter D.R.F."/>
            <person name="Collins A."/>
            <person name="Tomlin J."/>
            <person name="Gibbs M."/>
            <person name="Breuker C.J."/>
        </authorList>
    </citation>
    <scope>NUCLEOTIDE SEQUENCE</scope>
    <source>
        <tissue evidence="2">Ovary</tissue>
    </source>
</reference>
<feature type="signal peptide" evidence="1">
    <location>
        <begin position="1"/>
        <end position="17"/>
    </location>
</feature>
<sequence>MLFIIILLFIIFAPGYCIMPGIIPIFICAGVMFPMGIAWPCCATGAVVDMEGRGSKAWGFSLGLLSHLDLRSLLLLSVLFLSL</sequence>
<accession>S4NUX9</accession>
<feature type="chain" id="PRO_5004531712" evidence="1">
    <location>
        <begin position="18"/>
        <end position="83"/>
    </location>
</feature>
<evidence type="ECO:0000256" key="1">
    <source>
        <dbReference type="SAM" id="SignalP"/>
    </source>
</evidence>
<dbReference type="EMBL" id="GAIX01009974">
    <property type="protein sequence ID" value="JAA82586.1"/>
    <property type="molecule type" value="Transcribed_RNA"/>
</dbReference>
<reference evidence="2" key="1">
    <citation type="journal article" date="2013" name="BMC Genomics">
        <title>Unscrambling butterfly oogenesis.</title>
        <authorList>
            <person name="Carter J.M."/>
            <person name="Baker S.C."/>
            <person name="Pink R."/>
            <person name="Carter D.R."/>
            <person name="Collins A."/>
            <person name="Tomlin J."/>
            <person name="Gibbs M."/>
            <person name="Breuker C.J."/>
        </authorList>
    </citation>
    <scope>NUCLEOTIDE SEQUENCE</scope>
    <source>
        <tissue evidence="2">Ovary</tissue>
    </source>
</reference>
<evidence type="ECO:0000313" key="2">
    <source>
        <dbReference type="EMBL" id="JAA82586.1"/>
    </source>
</evidence>
<feature type="non-terminal residue" evidence="2">
    <location>
        <position position="83"/>
    </location>
</feature>
<dbReference type="AlphaFoldDB" id="S4NUX9"/>
<keyword evidence="1" id="KW-0732">Signal</keyword>
<name>S4NUX9_9NEOP</name>